<keyword evidence="4" id="KW-1185">Reference proteome</keyword>
<reference evidence="3" key="1">
    <citation type="submission" date="2020-05" db="EMBL/GenBank/DDBJ databases">
        <title>Phylogenomic resolution of chytrid fungi.</title>
        <authorList>
            <person name="Stajich J.E."/>
            <person name="Amses K."/>
            <person name="Simmons R."/>
            <person name="Seto K."/>
            <person name="Myers J."/>
            <person name="Bonds A."/>
            <person name="Quandt C.A."/>
            <person name="Barry K."/>
            <person name="Liu P."/>
            <person name="Grigoriev I."/>
            <person name="Longcore J.E."/>
            <person name="James T.Y."/>
        </authorList>
    </citation>
    <scope>NUCLEOTIDE SEQUENCE</scope>
    <source>
        <strain evidence="3">PLAUS21</strain>
    </source>
</reference>
<dbReference type="InterPro" id="IPR055100">
    <property type="entry name" value="GNAT_LYC1-like"/>
</dbReference>
<feature type="region of interest" description="Disordered" evidence="1">
    <location>
        <begin position="453"/>
        <end position="687"/>
    </location>
</feature>
<sequence>MSKVTSECDATKDATTASEPAALTETPANDNSQPAIATESNPSAAPENPPSTDEPENPPKEKTRRSGRHFLSSEPRVIYQTSDPNLIHQLRMDTFEDFHRHLNQSEWESYSQEMIKLPFHSNYCTAWVLAPANDVTKTICHIEAYHLPGICKVNGRVVQGLVLALSSLHTRKKYIGRHHSHELLSTIYRIYKKRKGFIGIVAYGPKAVNTYERAGLERFTAHSLFYEHLLIGRHYQPTKDDIVLLTTETARPFILDDASRVINNVFDSEINVFSLIPEPSKQHHFDARSIFMGKYFGYKQKFYNGASLKGSDNFLLWYMDFQRRSFTITRHYVTSAENASKLLQEAANQALRWNFRLLQIWCPSPFFDRRQFNRSCYFEIHRSIDTPHLAFFADWNKSEIETPHGRANVGKSQDGYVDCLNEKYAPELDKRDPRLKIYDAYLMEVFKNARKSRVPNDNEQANPDIQTIEIINDPQELEEPPSKKMRLDEDAVKKSEENLSDSKEIKDIGTSQLAEPIQPEVKAEDKPVPKEEKQQESLQVNPSKVEIKEPKVSSEPIEKDCQEVNDGKMEVEAPKVNNVEQQPTPNNNDVETKAVEVEEVPANKESKLDQDATEKKNANQVHSALPTAKRRTRVIDTSRSRSRGKNSSSNVQSEASTKDAPPKKPSYRGPKRHAPNGTLKKEEIQEETEEWWKSLKIEWHNNEAFFSL</sequence>
<feature type="region of interest" description="Disordered" evidence="1">
    <location>
        <begin position="1"/>
        <end position="75"/>
    </location>
</feature>
<feature type="compositionally biased region" description="Polar residues" evidence="1">
    <location>
        <begin position="26"/>
        <end position="35"/>
    </location>
</feature>
<gene>
    <name evidence="3" type="ORF">HK103_000929</name>
</gene>
<dbReference type="AlphaFoldDB" id="A0AAD5UK83"/>
<dbReference type="PANTHER" id="PTHR34815:SF2">
    <property type="entry name" value="N-ACETYLTRANSFERASE DOMAIN-CONTAINING PROTEIN"/>
    <property type="match status" value="1"/>
</dbReference>
<protein>
    <recommendedName>
        <fullName evidence="2">LYC1 C-terminal domain-containing protein</fullName>
    </recommendedName>
</protein>
<organism evidence="3 4">
    <name type="scientific">Boothiomyces macroporosus</name>
    <dbReference type="NCBI Taxonomy" id="261099"/>
    <lineage>
        <taxon>Eukaryota</taxon>
        <taxon>Fungi</taxon>
        <taxon>Fungi incertae sedis</taxon>
        <taxon>Chytridiomycota</taxon>
        <taxon>Chytridiomycota incertae sedis</taxon>
        <taxon>Chytridiomycetes</taxon>
        <taxon>Rhizophydiales</taxon>
        <taxon>Terramycetaceae</taxon>
        <taxon>Boothiomyces</taxon>
    </lineage>
</organism>
<feature type="domain" description="LYC1 C-terminal" evidence="2">
    <location>
        <begin position="241"/>
        <end position="366"/>
    </location>
</feature>
<accession>A0AAD5UK83</accession>
<feature type="compositionally biased region" description="Polar residues" evidence="1">
    <location>
        <begin position="455"/>
        <end position="465"/>
    </location>
</feature>
<evidence type="ECO:0000256" key="1">
    <source>
        <dbReference type="SAM" id="MobiDB-lite"/>
    </source>
</evidence>
<dbReference type="Proteomes" id="UP001210925">
    <property type="component" value="Unassembled WGS sequence"/>
</dbReference>
<dbReference type="EMBL" id="JADGKB010000012">
    <property type="protein sequence ID" value="KAJ3260294.1"/>
    <property type="molecule type" value="Genomic_DNA"/>
</dbReference>
<comment type="caution">
    <text evidence="3">The sequence shown here is derived from an EMBL/GenBank/DDBJ whole genome shotgun (WGS) entry which is preliminary data.</text>
</comment>
<evidence type="ECO:0000313" key="4">
    <source>
        <dbReference type="Proteomes" id="UP001210925"/>
    </source>
</evidence>
<name>A0AAD5UK83_9FUNG</name>
<feature type="compositionally biased region" description="Basic and acidic residues" evidence="1">
    <location>
        <begin position="545"/>
        <end position="573"/>
    </location>
</feature>
<dbReference type="InterPro" id="IPR053013">
    <property type="entry name" value="LAT"/>
</dbReference>
<proteinExistence type="predicted"/>
<feature type="compositionally biased region" description="Basic and acidic residues" evidence="1">
    <location>
        <begin position="590"/>
        <end position="617"/>
    </location>
</feature>
<feature type="compositionally biased region" description="Basic and acidic residues" evidence="1">
    <location>
        <begin position="480"/>
        <end position="507"/>
    </location>
</feature>
<dbReference type="Pfam" id="PF22998">
    <property type="entry name" value="GNAT_LYC1-like"/>
    <property type="match status" value="1"/>
</dbReference>
<feature type="compositionally biased region" description="Basic residues" evidence="1">
    <location>
        <begin position="665"/>
        <end position="674"/>
    </location>
</feature>
<feature type="compositionally biased region" description="Polar residues" evidence="1">
    <location>
        <begin position="578"/>
        <end position="589"/>
    </location>
</feature>
<feature type="compositionally biased region" description="Basic and acidic residues" evidence="1">
    <location>
        <begin position="521"/>
        <end position="535"/>
    </location>
</feature>
<dbReference type="PANTHER" id="PTHR34815">
    <property type="entry name" value="LYSINE ACETYLTRANSFERASE"/>
    <property type="match status" value="1"/>
</dbReference>
<evidence type="ECO:0000313" key="3">
    <source>
        <dbReference type="EMBL" id="KAJ3260294.1"/>
    </source>
</evidence>
<evidence type="ECO:0000259" key="2">
    <source>
        <dbReference type="Pfam" id="PF22998"/>
    </source>
</evidence>